<reference evidence="1 2" key="1">
    <citation type="submission" date="2016-10" db="EMBL/GenBank/DDBJ databases">
        <title>Genome sequence of Streptomyces sp. MUSC 93.</title>
        <authorList>
            <person name="Lee L.-H."/>
            <person name="Ser H.-L."/>
            <person name="Law J.W.-F."/>
        </authorList>
    </citation>
    <scope>NUCLEOTIDE SEQUENCE [LARGE SCALE GENOMIC DNA]</scope>
    <source>
        <strain evidence="1 2">MUSC 93</strain>
    </source>
</reference>
<name>A0A1S2P722_9ACTN</name>
<gene>
    <name evidence="1" type="ORF">BIV24_19600</name>
</gene>
<comment type="caution">
    <text evidence="1">The sequence shown here is derived from an EMBL/GenBank/DDBJ whole genome shotgun (WGS) entry which is preliminary data.</text>
</comment>
<dbReference type="AlphaFoldDB" id="A0A1S2P722"/>
<organism evidence="1 2">
    <name type="scientific">Streptomyces colonosanans</name>
    <dbReference type="NCBI Taxonomy" id="1428652"/>
    <lineage>
        <taxon>Bacteria</taxon>
        <taxon>Bacillati</taxon>
        <taxon>Actinomycetota</taxon>
        <taxon>Actinomycetes</taxon>
        <taxon>Kitasatosporales</taxon>
        <taxon>Streptomycetaceae</taxon>
        <taxon>Streptomyces</taxon>
    </lineage>
</organism>
<evidence type="ECO:0000313" key="2">
    <source>
        <dbReference type="Proteomes" id="UP000179935"/>
    </source>
</evidence>
<evidence type="ECO:0000313" key="1">
    <source>
        <dbReference type="EMBL" id="OIJ89520.1"/>
    </source>
</evidence>
<accession>A0A1S2P722</accession>
<dbReference type="Proteomes" id="UP000179935">
    <property type="component" value="Unassembled WGS sequence"/>
</dbReference>
<keyword evidence="2" id="KW-1185">Reference proteome</keyword>
<sequence>MAVAWGEGSVASDMKAGKQLWKSTSVSVCRDTGFAGGRVLLALLRCGEESDPVYRVQKVAPRTGRPGWTYKVAKGIKQVYLPSSDPPVLAVAAGEISVTDRIVPADLGRDRTRRGRALEPAHRQGGTVL</sequence>
<dbReference type="EMBL" id="MLYP01000050">
    <property type="protein sequence ID" value="OIJ89520.1"/>
    <property type="molecule type" value="Genomic_DNA"/>
</dbReference>
<protein>
    <submittedName>
        <fullName evidence="1">Uncharacterized protein</fullName>
    </submittedName>
</protein>
<proteinExistence type="predicted"/>